<feature type="compositionally biased region" description="Low complexity" evidence="1">
    <location>
        <begin position="26"/>
        <end position="47"/>
    </location>
</feature>
<evidence type="ECO:0000256" key="1">
    <source>
        <dbReference type="SAM" id="MobiDB-lite"/>
    </source>
</evidence>
<evidence type="ECO:0000313" key="2">
    <source>
        <dbReference type="EMBL" id="KRX04439.1"/>
    </source>
</evidence>
<comment type="caution">
    <text evidence="2">The sequence shown here is derived from an EMBL/GenBank/DDBJ whole genome shotgun (WGS) entry which is preliminary data.</text>
</comment>
<sequence length="220" mass="25507">MGCTASTSKSQKKSMYNSKNSKKSENSNISSMEKIWIQQQQQQKYQQGNITKNELKSSQPTMDSLNSHNCSQFQKSGVSINNLNKKQGQKKQILSEVVEQTSNESQNQNSHKNNNVEQQICEQLQYDLDEDQLQNQIELEAQIKQELERIGSDIPKYTVTLKYLQARKQCRKIRKASENPAPIIFKNIEKSFLIQRREILVQQINEALGEQDQEQLQQQQ</sequence>
<evidence type="ECO:0000313" key="3">
    <source>
        <dbReference type="Proteomes" id="UP000054937"/>
    </source>
</evidence>
<dbReference type="AlphaFoldDB" id="A0A0V0QQN4"/>
<feature type="region of interest" description="Disordered" evidence="1">
    <location>
        <begin position="1"/>
        <end position="70"/>
    </location>
</feature>
<reference evidence="2 3" key="1">
    <citation type="journal article" date="2015" name="Sci. Rep.">
        <title>Genome of the facultative scuticociliatosis pathogen Pseudocohnilembus persalinus provides insight into its virulence through horizontal gene transfer.</title>
        <authorList>
            <person name="Xiong J."/>
            <person name="Wang G."/>
            <person name="Cheng J."/>
            <person name="Tian M."/>
            <person name="Pan X."/>
            <person name="Warren A."/>
            <person name="Jiang C."/>
            <person name="Yuan D."/>
            <person name="Miao W."/>
        </authorList>
    </citation>
    <scope>NUCLEOTIDE SEQUENCE [LARGE SCALE GENOMIC DNA]</scope>
    <source>
        <strain evidence="2">36N120E</strain>
    </source>
</reference>
<dbReference type="Proteomes" id="UP000054937">
    <property type="component" value="Unassembled WGS sequence"/>
</dbReference>
<keyword evidence="3" id="KW-1185">Reference proteome</keyword>
<accession>A0A0V0QQN4</accession>
<feature type="compositionally biased region" description="Polar residues" evidence="1">
    <location>
        <begin position="48"/>
        <end position="70"/>
    </location>
</feature>
<dbReference type="InParanoid" id="A0A0V0QQN4"/>
<gene>
    <name evidence="2" type="ORF">PPERSA_00208</name>
</gene>
<dbReference type="EMBL" id="LDAU01000116">
    <property type="protein sequence ID" value="KRX04439.1"/>
    <property type="molecule type" value="Genomic_DNA"/>
</dbReference>
<protein>
    <submittedName>
        <fullName evidence="2">Uncharacterized protein</fullName>
    </submittedName>
</protein>
<proteinExistence type="predicted"/>
<organism evidence="2 3">
    <name type="scientific">Pseudocohnilembus persalinus</name>
    <name type="common">Ciliate</name>
    <dbReference type="NCBI Taxonomy" id="266149"/>
    <lineage>
        <taxon>Eukaryota</taxon>
        <taxon>Sar</taxon>
        <taxon>Alveolata</taxon>
        <taxon>Ciliophora</taxon>
        <taxon>Intramacronucleata</taxon>
        <taxon>Oligohymenophorea</taxon>
        <taxon>Scuticociliatia</taxon>
        <taxon>Philasterida</taxon>
        <taxon>Pseudocohnilembidae</taxon>
        <taxon>Pseudocohnilembus</taxon>
    </lineage>
</organism>
<name>A0A0V0QQN4_PSEPJ</name>